<comment type="caution">
    <text evidence="5">Lacks conserved residue(s) required for the propagation of feature annotation.</text>
</comment>
<dbReference type="PROSITE" id="PS01186">
    <property type="entry name" value="EGF_2"/>
    <property type="match status" value="9"/>
</dbReference>
<evidence type="ECO:0000313" key="9">
    <source>
        <dbReference type="Proteomes" id="UP001164746"/>
    </source>
</evidence>
<dbReference type="PROSITE" id="PS00022">
    <property type="entry name" value="EGF_1"/>
    <property type="match status" value="2"/>
</dbReference>
<dbReference type="SMART" id="SM00179">
    <property type="entry name" value="EGF_CA"/>
    <property type="match status" value="14"/>
</dbReference>
<protein>
    <submittedName>
        <fullName evidence="8">FBN3-like protein</fullName>
    </submittedName>
</protein>
<feature type="disulfide bond" evidence="5">
    <location>
        <begin position="320"/>
        <end position="330"/>
    </location>
</feature>
<reference evidence="8" key="1">
    <citation type="submission" date="2022-11" db="EMBL/GenBank/DDBJ databases">
        <title>Centuries of genome instability and evolution in soft-shell clam transmissible cancer (bioRxiv).</title>
        <authorList>
            <person name="Hart S.F.M."/>
            <person name="Yonemitsu M.A."/>
            <person name="Giersch R.M."/>
            <person name="Beal B.F."/>
            <person name="Arriagada G."/>
            <person name="Davis B.W."/>
            <person name="Ostrander E.A."/>
            <person name="Goff S.P."/>
            <person name="Metzger M.J."/>
        </authorList>
    </citation>
    <scope>NUCLEOTIDE SEQUENCE</scope>
    <source>
        <strain evidence="8">MELC-2E11</strain>
        <tissue evidence="8">Siphon/mantle</tissue>
    </source>
</reference>
<dbReference type="Gene3D" id="2.10.25.10">
    <property type="entry name" value="Laminin"/>
    <property type="match status" value="13"/>
</dbReference>
<feature type="domain" description="EGF-like" evidence="6">
    <location>
        <begin position="1014"/>
        <end position="1055"/>
    </location>
</feature>
<keyword evidence="9" id="KW-1185">Reference proteome</keyword>
<dbReference type="Pfam" id="PF07645">
    <property type="entry name" value="EGF_CA"/>
    <property type="match status" value="12"/>
</dbReference>
<evidence type="ECO:0000256" key="5">
    <source>
        <dbReference type="PROSITE-ProRule" id="PRU00076"/>
    </source>
</evidence>
<dbReference type="SUPFAM" id="SSF57184">
    <property type="entry name" value="Growth factor receptor domain"/>
    <property type="match status" value="4"/>
</dbReference>
<evidence type="ECO:0000259" key="7">
    <source>
        <dbReference type="PROSITE" id="PS51233"/>
    </source>
</evidence>
<keyword evidence="3" id="KW-0677">Repeat</keyword>
<dbReference type="InterPro" id="IPR001881">
    <property type="entry name" value="EGF-like_Ca-bd_dom"/>
</dbReference>
<dbReference type="CDD" id="cd00054">
    <property type="entry name" value="EGF_CA"/>
    <property type="match status" value="3"/>
</dbReference>
<sequence length="1401" mass="155487">MLTLKTTVNASLKGNVRGLLGNFDGDPDNDFITPGEQILNSNISESEIFQYGQMWEIDGFNSAFWYSDKKNHSNYHNSSFIPRFLDSVPVEIIKAAREACGGKQDLACIFDQVFTENEDISRQTHETTNDAEEAETEINRSVPKLVTCDRLDVWNGEEAECQLQYGSNITEIEVLGTMKNSVFVNQTTGILRYEYKPRLPDDILRLIVKAADGGISPVANIPITVCTNCSRHGHCINETEMRGSQTLLFQYNKCLCNAQYTGLDCELDIDGCVGEPCSIGRNCSDVPAKCHLDDEPGFNCSRCPDGYIDDGARCQDIDECGDTNSCEQICINTEGSFICSCKSGYRVESSDLKKCVDINECDEATHNCSHICKNTNGQFQCKCHTDIDECKRNVCPQDCTNSIGSYSCRCFAGYRLQGLKECKECAPPYFGTNCEETCNCSSLGTKECHQVKGCVCENGWQGDRCDVDVNECGNYISPCSDAYQICVNIPGSFLCECLIGFKDSGSSHCEDVDECTHPLLNECGQNKLCSNTEGGYTCNCIEGFVKSDEDCIDVDECNLGTSGCQQMCENLPGHFNCYCYYGYTLDEDRKSCLEVKNPCLQLSYLNCSHYCVVEENVAECKCNFGYYIDEDSQTCKDINECDNKTLNECQPKENCINVPGSYNCECTPGYKLSNGGRQCYKCDQYHFGNNCEQTCSCLHGTCDNTQGCNCSDGWAGDQCDTDLDECDNEDLCPTNFDCVNTMGSFLCQCHTGYFRTEDRCEDINECSDVSLNKCEQACHNTGGGYECSCYNGYMLNITTGTCSDVDECQSGFHQCEQNCQNTQGGYICTCKEGLVLDLTDRRSCLAEIECESADAENCPENSICTQNITKCVCNRGFLQIATGACITEIECESAEAENCPENSICTQKITKCVCNRGFVQIATGACINVNECDYKNGYCAHTCQDNPGGYDCLCDNGFHLANDGRSCEACKKRTFGVNCSSTCICEADNTYTCDNVVGTCTCKQGWTGDDCSKDVDECHLSTHTCSENSSCRNKDGGFLCDCHTGYQKTGGSLCAKCGRNYFGESCRRRCECFEDETQFSCNHIDGRCRCKTGFHRRNESDTCKGCINNTYGLDCANICECNATNSADSNQSCDEKDGTCFCNKFWDGISCNVDVNECKVQTICGDDPLKGCHNTQGNFSCDCKRGYKLDLFNNCVKDTSFDEDCHKSIADCTVAVTLTTLLNITFDETVNLDIGSTYRQIERKLTSSLLSYMKIYTNFPVQIKICDIRKRGSLHVNYTICMNATFEEQDKLQGEAANALYEMARGDTLEFDGEMVRVSTELLVYTDDKCQFYQNLFGNCDMGYKCCVEKDRINCCYTKTFTTSSQPTSNRSKDQTPSRFCEELTTNNDADGYISARISVA</sequence>
<dbReference type="InterPro" id="IPR000742">
    <property type="entry name" value="EGF"/>
</dbReference>
<feature type="disulfide bond" evidence="5">
    <location>
        <begin position="710"/>
        <end position="719"/>
    </location>
</feature>
<dbReference type="PROSITE" id="PS01187">
    <property type="entry name" value="EGF_CA"/>
    <property type="match status" value="7"/>
</dbReference>
<feature type="domain" description="EGF-like" evidence="6">
    <location>
        <begin position="468"/>
        <end position="510"/>
    </location>
</feature>
<feature type="domain" description="EGF-like" evidence="6">
    <location>
        <begin position="511"/>
        <end position="552"/>
    </location>
</feature>
<evidence type="ECO:0000256" key="3">
    <source>
        <dbReference type="ARBA" id="ARBA00022737"/>
    </source>
</evidence>
<proteinExistence type="predicted"/>
<keyword evidence="2" id="KW-0732">Signal</keyword>
<dbReference type="InterPro" id="IPR001846">
    <property type="entry name" value="VWF_type-D"/>
</dbReference>
<dbReference type="SUPFAM" id="SSF57196">
    <property type="entry name" value="EGF/Laminin"/>
    <property type="match status" value="4"/>
</dbReference>
<dbReference type="InterPro" id="IPR000152">
    <property type="entry name" value="EGF-type_Asp/Asn_hydroxyl_site"/>
</dbReference>
<evidence type="ECO:0000256" key="4">
    <source>
        <dbReference type="ARBA" id="ARBA00023157"/>
    </source>
</evidence>
<feature type="domain" description="EGF-like" evidence="6">
    <location>
        <begin position="637"/>
        <end position="676"/>
    </location>
</feature>
<dbReference type="Gene3D" id="2.90.20.10">
    <property type="entry name" value="Plasmodium vivax P25 domain"/>
    <property type="match status" value="1"/>
</dbReference>
<dbReference type="SMART" id="SM00181">
    <property type="entry name" value="EGF"/>
    <property type="match status" value="20"/>
</dbReference>
<dbReference type="PANTHER" id="PTHR24034:SF209">
    <property type="entry name" value="EGF-LIKE DOMAIN-CONTAINING PROTEIN"/>
    <property type="match status" value="1"/>
</dbReference>
<dbReference type="PROSITE" id="PS51233">
    <property type="entry name" value="VWFD"/>
    <property type="match status" value="1"/>
</dbReference>
<dbReference type="Pfam" id="PF14670">
    <property type="entry name" value="FXa_inhibition"/>
    <property type="match status" value="1"/>
</dbReference>
<dbReference type="InterPro" id="IPR049883">
    <property type="entry name" value="NOTCH1_EGF-like"/>
</dbReference>
<organism evidence="8 9">
    <name type="scientific">Mya arenaria</name>
    <name type="common">Soft-shell clam</name>
    <dbReference type="NCBI Taxonomy" id="6604"/>
    <lineage>
        <taxon>Eukaryota</taxon>
        <taxon>Metazoa</taxon>
        <taxon>Spiralia</taxon>
        <taxon>Lophotrochozoa</taxon>
        <taxon>Mollusca</taxon>
        <taxon>Bivalvia</taxon>
        <taxon>Autobranchia</taxon>
        <taxon>Heteroconchia</taxon>
        <taxon>Euheterodonta</taxon>
        <taxon>Imparidentia</taxon>
        <taxon>Neoheterodontei</taxon>
        <taxon>Myida</taxon>
        <taxon>Myoidea</taxon>
        <taxon>Myidae</taxon>
        <taxon>Mya</taxon>
    </lineage>
</organism>
<feature type="domain" description="EGF-like" evidence="6">
    <location>
        <begin position="687"/>
        <end position="720"/>
    </location>
</feature>
<dbReference type="EMBL" id="CP111017">
    <property type="protein sequence ID" value="WAR07549.1"/>
    <property type="molecule type" value="Genomic_DNA"/>
</dbReference>
<feature type="domain" description="VWFD" evidence="7">
    <location>
        <begin position="1"/>
        <end position="63"/>
    </location>
</feature>
<feature type="domain" description="EGF-like" evidence="6">
    <location>
        <begin position="316"/>
        <end position="351"/>
    </location>
</feature>
<dbReference type="PROSITE" id="PS00010">
    <property type="entry name" value="ASX_HYDROXYL"/>
    <property type="match status" value="11"/>
</dbReference>
<dbReference type="Proteomes" id="UP001164746">
    <property type="component" value="Chromosome 6"/>
</dbReference>
<keyword evidence="4 5" id="KW-1015">Disulfide bond</keyword>
<keyword evidence="1 5" id="KW-0245">EGF-like domain</keyword>
<feature type="domain" description="EGF-like" evidence="6">
    <location>
        <begin position="722"/>
        <end position="761"/>
    </location>
</feature>
<name>A0ABY7EGJ6_MYAAR</name>
<dbReference type="Gene3D" id="2.170.300.10">
    <property type="entry name" value="Tie2 ligand-binding domain superfamily"/>
    <property type="match status" value="1"/>
</dbReference>
<evidence type="ECO:0000256" key="1">
    <source>
        <dbReference type="ARBA" id="ARBA00022536"/>
    </source>
</evidence>
<dbReference type="PROSITE" id="PS50026">
    <property type="entry name" value="EGF_3"/>
    <property type="match status" value="9"/>
</dbReference>
<dbReference type="InterPro" id="IPR009030">
    <property type="entry name" value="Growth_fac_rcpt_cys_sf"/>
</dbReference>
<feature type="domain" description="EGF-like" evidence="6">
    <location>
        <begin position="386"/>
        <end position="423"/>
    </location>
</feature>
<gene>
    <name evidence="8" type="ORF">MAR_017507</name>
</gene>
<evidence type="ECO:0000256" key="2">
    <source>
        <dbReference type="ARBA" id="ARBA00022729"/>
    </source>
</evidence>
<evidence type="ECO:0000259" key="6">
    <source>
        <dbReference type="PROSITE" id="PS50026"/>
    </source>
</evidence>
<evidence type="ECO:0000313" key="8">
    <source>
        <dbReference type="EMBL" id="WAR07549.1"/>
    </source>
</evidence>
<accession>A0ABY7EGJ6</accession>
<dbReference type="InterPro" id="IPR018097">
    <property type="entry name" value="EGF_Ca-bd_CS"/>
</dbReference>
<feature type="domain" description="EGF-like" evidence="6">
    <location>
        <begin position="928"/>
        <end position="968"/>
    </location>
</feature>
<dbReference type="InterPro" id="IPR050751">
    <property type="entry name" value="ECM_structural_protein"/>
</dbReference>
<dbReference type="PANTHER" id="PTHR24034">
    <property type="entry name" value="EGF-LIKE DOMAIN-CONTAINING PROTEIN"/>
    <property type="match status" value="1"/>
</dbReference>